<feature type="region of interest" description="Disordered" evidence="1">
    <location>
        <begin position="134"/>
        <end position="153"/>
    </location>
</feature>
<organism evidence="2 3">
    <name type="scientific">Brevibacterium iodinum ATCC 49514</name>
    <dbReference type="NCBI Taxonomy" id="1255616"/>
    <lineage>
        <taxon>Bacteria</taxon>
        <taxon>Bacillati</taxon>
        <taxon>Actinomycetota</taxon>
        <taxon>Actinomycetes</taxon>
        <taxon>Micrococcales</taxon>
        <taxon>Brevibacteriaceae</taxon>
        <taxon>Brevibacterium</taxon>
    </lineage>
</organism>
<sequence length="297" mass="31493">MEGGLDLVDVGGKGENWGQPSWDAFREVLGGTTSGIPRWFFTFLGVKSLVGMPPLYGTHPTIALVAISILTFGSLSPASATTETLSPAAQKQAQALVAESPELTESALVNDVEVYSASTGVSVESVLRQASSESAQSIEAASSSKKGKRTKKIGNAKHKGDVFVTPAFTGGVNHGHTGIYSAKPTIVEAPGTGKKSRSTSASSYKVPKKSYKMDVKTSQTKRNKAGSYAYNKLRGKKYSANFAVNKKTGSAKMNCSQLVWAAYKASVKIDLDGNGGLGVYPYNIKDSKHTHIYKTIK</sequence>
<proteinExistence type="predicted"/>
<dbReference type="Gene3D" id="3.90.1720.10">
    <property type="entry name" value="endopeptidase domain like (from Nostoc punctiforme)"/>
    <property type="match status" value="1"/>
</dbReference>
<accession>A0A2H1KQ61</accession>
<reference evidence="3" key="1">
    <citation type="submission" date="2017-03" db="EMBL/GenBank/DDBJ databases">
        <authorList>
            <person name="Monnet C."/>
        </authorList>
    </citation>
    <scope>NUCLEOTIDE SEQUENCE [LARGE SCALE GENOMIC DNA]</scope>
    <source>
        <strain evidence="3">ATCC 49514</strain>
    </source>
</reference>
<dbReference type="Proteomes" id="UP000234382">
    <property type="component" value="Unassembled WGS sequence"/>
</dbReference>
<dbReference type="SUPFAM" id="SSF54001">
    <property type="entry name" value="Cysteine proteinases"/>
    <property type="match status" value="1"/>
</dbReference>
<evidence type="ECO:0000313" key="3">
    <source>
        <dbReference type="Proteomes" id="UP000234382"/>
    </source>
</evidence>
<keyword evidence="3" id="KW-1185">Reference proteome</keyword>
<evidence type="ECO:0000256" key="1">
    <source>
        <dbReference type="SAM" id="MobiDB-lite"/>
    </source>
</evidence>
<dbReference type="EMBL" id="FXYX01000059">
    <property type="protein sequence ID" value="SMY01738.1"/>
    <property type="molecule type" value="Genomic_DNA"/>
</dbReference>
<name>A0A2H1KQ61_9MICO</name>
<gene>
    <name evidence="2" type="ORF">BI49514_03230</name>
</gene>
<feature type="compositionally biased region" description="Low complexity" evidence="1">
    <location>
        <begin position="134"/>
        <end position="144"/>
    </location>
</feature>
<protein>
    <submittedName>
        <fullName evidence="2">Permuted papain-like amidase enzyme, YaeF/YiiX, C92 family</fullName>
    </submittedName>
</protein>
<evidence type="ECO:0000313" key="2">
    <source>
        <dbReference type="EMBL" id="SMY01738.1"/>
    </source>
</evidence>
<dbReference type="AlphaFoldDB" id="A0A2H1KQ61"/>
<dbReference type="InterPro" id="IPR038765">
    <property type="entry name" value="Papain-like_cys_pep_sf"/>
</dbReference>